<comment type="subcellular location">
    <subcellularLocation>
        <location evidence="4">Nucleus</location>
    </subcellularLocation>
</comment>
<dbReference type="GO" id="GO:0003680">
    <property type="term" value="F:minor groove of adenine-thymine-rich DNA binding"/>
    <property type="evidence" value="ECO:0007669"/>
    <property type="project" value="UniProtKB-UniRule"/>
</dbReference>
<comment type="domain">
    <text evidence="4">The PPC domain mediates interactions between AHL proteins.</text>
</comment>
<feature type="region of interest" description="Disordered" evidence="5">
    <location>
        <begin position="291"/>
        <end position="343"/>
    </location>
</feature>
<organism evidence="7 8">
    <name type="scientific">Heracleum sosnowskyi</name>
    <dbReference type="NCBI Taxonomy" id="360622"/>
    <lineage>
        <taxon>Eukaryota</taxon>
        <taxon>Viridiplantae</taxon>
        <taxon>Streptophyta</taxon>
        <taxon>Embryophyta</taxon>
        <taxon>Tracheophyta</taxon>
        <taxon>Spermatophyta</taxon>
        <taxon>Magnoliopsida</taxon>
        <taxon>eudicotyledons</taxon>
        <taxon>Gunneridae</taxon>
        <taxon>Pentapetalae</taxon>
        <taxon>asterids</taxon>
        <taxon>campanulids</taxon>
        <taxon>Apiales</taxon>
        <taxon>Apiaceae</taxon>
        <taxon>Apioideae</taxon>
        <taxon>apioid superclade</taxon>
        <taxon>Tordylieae</taxon>
        <taxon>Tordyliinae</taxon>
        <taxon>Heracleum</taxon>
    </lineage>
</organism>
<reference evidence="7" key="2">
    <citation type="submission" date="2023-05" db="EMBL/GenBank/DDBJ databases">
        <authorList>
            <person name="Schelkunov M.I."/>
        </authorList>
    </citation>
    <scope>NUCLEOTIDE SEQUENCE</scope>
    <source>
        <strain evidence="7">Hsosn_3</strain>
        <tissue evidence="7">Leaf</tissue>
    </source>
</reference>
<proteinExistence type="predicted"/>
<feature type="compositionally biased region" description="Low complexity" evidence="5">
    <location>
        <begin position="104"/>
        <end position="121"/>
    </location>
</feature>
<sequence>MDGREGIALSGSPPYYFNTAVSGSGPNSGSIYGSAEESQLTHPTAFKNLASPNLSIQTNVGGLAYQSEDPSLNFSQGINVGVGSSVSLSDSGKKKRGRPRKYGPDGVNMSLALSPLSSNPSTGDVMQVEGEKKNRGRPRGSGRKQRLASLGEWMNTSAGMAFTPHVIHIAQGEDIASKLLAFAQQRPRALCVMSASGSVSEVTLRQPMSSDSTLTYEGHFEILCLSGSYLVSDEGGPRNRAGGLSISVCTPDGLVIGGAIGGRLIAASLVQAIVCSFVYDGLKTKTEVDVKGEQTSEAHPNESPSKPPHLDTTQNMDPNPEVAHWPPSSRPDVRDLNTEIDLA</sequence>
<dbReference type="InterPro" id="IPR039605">
    <property type="entry name" value="AHL"/>
</dbReference>
<keyword evidence="4" id="KW-0539">Nucleus</keyword>
<keyword evidence="1 4" id="KW-0805">Transcription regulation</keyword>
<dbReference type="PROSITE" id="PS51742">
    <property type="entry name" value="PPC"/>
    <property type="match status" value="1"/>
</dbReference>
<reference evidence="7" key="1">
    <citation type="submission" date="2023-02" db="EMBL/GenBank/DDBJ databases">
        <title>Genome of toxic invasive species Heracleum sosnowskyi carries increased number of genes despite the absence of recent whole-genome duplications.</title>
        <authorList>
            <person name="Schelkunov M."/>
            <person name="Shtratnikova V."/>
            <person name="Makarenko M."/>
            <person name="Klepikova A."/>
            <person name="Omelchenko D."/>
            <person name="Novikova G."/>
            <person name="Obukhova E."/>
            <person name="Bogdanov V."/>
            <person name="Penin A."/>
            <person name="Logacheva M."/>
        </authorList>
    </citation>
    <scope>NUCLEOTIDE SEQUENCE</scope>
    <source>
        <strain evidence="7">Hsosn_3</strain>
        <tissue evidence="7">Leaf</tissue>
    </source>
</reference>
<evidence type="ECO:0000256" key="4">
    <source>
        <dbReference type="RuleBase" id="RU367031"/>
    </source>
</evidence>
<evidence type="ECO:0000259" key="6">
    <source>
        <dbReference type="PROSITE" id="PS51742"/>
    </source>
</evidence>
<keyword evidence="3 4" id="KW-0804">Transcription</keyword>
<dbReference type="EMBL" id="JAUIZM010000007">
    <property type="protein sequence ID" value="KAK1374393.1"/>
    <property type="molecule type" value="Genomic_DNA"/>
</dbReference>
<dbReference type="Pfam" id="PF03479">
    <property type="entry name" value="PCC"/>
    <property type="match status" value="1"/>
</dbReference>
<dbReference type="SUPFAM" id="SSF117856">
    <property type="entry name" value="AF0104/ALDC/Ptd012-like"/>
    <property type="match status" value="1"/>
</dbReference>
<evidence type="ECO:0000313" key="8">
    <source>
        <dbReference type="Proteomes" id="UP001237642"/>
    </source>
</evidence>
<dbReference type="GO" id="GO:0005634">
    <property type="term" value="C:nucleus"/>
    <property type="evidence" value="ECO:0007669"/>
    <property type="project" value="UniProtKB-SubCell"/>
</dbReference>
<evidence type="ECO:0000256" key="2">
    <source>
        <dbReference type="ARBA" id="ARBA00023125"/>
    </source>
</evidence>
<dbReference type="CDD" id="cd11378">
    <property type="entry name" value="DUF296"/>
    <property type="match status" value="1"/>
</dbReference>
<feature type="domain" description="PPC" evidence="6">
    <location>
        <begin position="157"/>
        <end position="303"/>
    </location>
</feature>
<keyword evidence="8" id="KW-1185">Reference proteome</keyword>
<keyword evidence="2 4" id="KW-0238">DNA-binding</keyword>
<name>A0AAD8HWQ4_9APIA</name>
<dbReference type="PANTHER" id="PTHR31500">
    <property type="entry name" value="AT-HOOK MOTIF NUCLEAR-LOCALIZED PROTEIN 9"/>
    <property type="match status" value="1"/>
</dbReference>
<comment type="function">
    <text evidence="4">Transcription factor that specifically binds AT-rich DNA sequences related to the nuclear matrix attachment regions (MARs).</text>
</comment>
<dbReference type="PANTHER" id="PTHR31500:SF64">
    <property type="entry name" value="AT-HOOK MOTIF NUCLEAR-LOCALIZED PROTEIN 12-RELATED"/>
    <property type="match status" value="1"/>
</dbReference>
<dbReference type="Gene3D" id="3.30.1330.80">
    <property type="entry name" value="Hypothetical protein, similar to alpha- acetolactate decarboxylase, domain 2"/>
    <property type="match status" value="1"/>
</dbReference>
<feature type="region of interest" description="Disordered" evidence="5">
    <location>
        <begin position="85"/>
        <end position="146"/>
    </location>
</feature>
<comment type="caution">
    <text evidence="7">The sequence shown here is derived from an EMBL/GenBank/DDBJ whole genome shotgun (WGS) entry which is preliminary data.</text>
</comment>
<dbReference type="AlphaFoldDB" id="A0AAD8HWQ4"/>
<accession>A0AAD8HWQ4</accession>
<evidence type="ECO:0000256" key="1">
    <source>
        <dbReference type="ARBA" id="ARBA00023015"/>
    </source>
</evidence>
<evidence type="ECO:0000256" key="3">
    <source>
        <dbReference type="ARBA" id="ARBA00023163"/>
    </source>
</evidence>
<evidence type="ECO:0000256" key="5">
    <source>
        <dbReference type="SAM" id="MobiDB-lite"/>
    </source>
</evidence>
<dbReference type="Proteomes" id="UP001237642">
    <property type="component" value="Unassembled WGS sequence"/>
</dbReference>
<dbReference type="InterPro" id="IPR005175">
    <property type="entry name" value="PPC_dom"/>
</dbReference>
<evidence type="ECO:0000313" key="7">
    <source>
        <dbReference type="EMBL" id="KAK1374393.1"/>
    </source>
</evidence>
<gene>
    <name evidence="7" type="ORF">POM88_030586</name>
</gene>
<protein>
    <recommendedName>
        <fullName evidence="4">AT-hook motif nuclear-localized protein</fullName>
    </recommendedName>
</protein>
<feature type="compositionally biased region" description="Basic residues" evidence="5">
    <location>
        <begin position="134"/>
        <end position="146"/>
    </location>
</feature>
<feature type="compositionally biased region" description="Basic and acidic residues" evidence="5">
    <location>
        <begin position="291"/>
        <end position="300"/>
    </location>
</feature>